<organism evidence="1 2">
    <name type="scientific">Bauhinia variegata</name>
    <name type="common">Purple orchid tree</name>
    <name type="synonym">Phanera variegata</name>
    <dbReference type="NCBI Taxonomy" id="167791"/>
    <lineage>
        <taxon>Eukaryota</taxon>
        <taxon>Viridiplantae</taxon>
        <taxon>Streptophyta</taxon>
        <taxon>Embryophyta</taxon>
        <taxon>Tracheophyta</taxon>
        <taxon>Spermatophyta</taxon>
        <taxon>Magnoliopsida</taxon>
        <taxon>eudicotyledons</taxon>
        <taxon>Gunneridae</taxon>
        <taxon>Pentapetalae</taxon>
        <taxon>rosids</taxon>
        <taxon>fabids</taxon>
        <taxon>Fabales</taxon>
        <taxon>Fabaceae</taxon>
        <taxon>Cercidoideae</taxon>
        <taxon>Cercideae</taxon>
        <taxon>Bauhiniinae</taxon>
        <taxon>Bauhinia</taxon>
    </lineage>
</organism>
<name>A0ACB9N9N6_BAUVA</name>
<protein>
    <submittedName>
        <fullName evidence="1">Uncharacterized protein</fullName>
    </submittedName>
</protein>
<comment type="caution">
    <text evidence="1">The sequence shown here is derived from an EMBL/GenBank/DDBJ whole genome shotgun (WGS) entry which is preliminary data.</text>
</comment>
<gene>
    <name evidence="1" type="ORF">L6164_018003</name>
</gene>
<proteinExistence type="predicted"/>
<sequence>MAHWQNDLDNGIDYMFKVVMIGDPSVGKTQLLSRFAKDEFKINSRATIGVEFQSKTVVIDHKTIKAQIWDTAGQERYQAITSAYYRGATGAMLVYDISKRRTFDDVEKWLNELRRYADNHVTMMLIGNKTDLQSLREVPTEEAKELAQREDLFFMETSALDSTNVDSAFLAVLSQIYRSVTHRNVLPPYEDWNNIILGKGIPINPQLPERQEENGSRPKRMFNHCCNF</sequence>
<accession>A0ACB9N9N6</accession>
<evidence type="ECO:0000313" key="1">
    <source>
        <dbReference type="EMBL" id="KAI4333163.1"/>
    </source>
</evidence>
<evidence type="ECO:0000313" key="2">
    <source>
        <dbReference type="Proteomes" id="UP000828941"/>
    </source>
</evidence>
<keyword evidence="2" id="KW-1185">Reference proteome</keyword>
<reference evidence="1 2" key="1">
    <citation type="journal article" date="2022" name="DNA Res.">
        <title>Chromosomal-level genome assembly of the orchid tree Bauhinia variegata (Leguminosae; Cercidoideae) supports the allotetraploid origin hypothesis of Bauhinia.</title>
        <authorList>
            <person name="Zhong Y."/>
            <person name="Chen Y."/>
            <person name="Zheng D."/>
            <person name="Pang J."/>
            <person name="Liu Y."/>
            <person name="Luo S."/>
            <person name="Meng S."/>
            <person name="Qian L."/>
            <person name="Wei D."/>
            <person name="Dai S."/>
            <person name="Zhou R."/>
        </authorList>
    </citation>
    <scope>NUCLEOTIDE SEQUENCE [LARGE SCALE GENOMIC DNA]</scope>
    <source>
        <strain evidence="1">BV-YZ2020</strain>
    </source>
</reference>
<dbReference type="Proteomes" id="UP000828941">
    <property type="component" value="Chromosome 7"/>
</dbReference>
<dbReference type="EMBL" id="CM039432">
    <property type="protein sequence ID" value="KAI4333163.1"/>
    <property type="molecule type" value="Genomic_DNA"/>
</dbReference>